<sequence length="298" mass="33310">MGGSIRDSIRAAGYERVRRWLADANLVRDATGTVASGRWACARGPMADDPSVKFVIGGVQKGGTTALFEHLRGHPALQMAACKEVHFFDREGDVDWSAPDYAAYHAAFHPPDGRLRGEATPIYLYWPESLPRMRAYDPRMRLIFLFRDPVERAYSHWKMEMARGYDDRPFSWAIRQGRARVDDPAAPGHHRVYSYVERGFYAAQIERAYALFAQADILLLDSQALGTEPDAVLDQVCRFLGVPGFEGPQGAVRANVGPEPGRFPPMSADDRAYLGELYAEDQRRFAQMTGLALAGARR</sequence>
<dbReference type="InterPro" id="IPR000863">
    <property type="entry name" value="Sulfotransferase_dom"/>
</dbReference>
<dbReference type="SUPFAM" id="SSF52540">
    <property type="entry name" value="P-loop containing nucleoside triphosphate hydrolases"/>
    <property type="match status" value="1"/>
</dbReference>
<evidence type="ECO:0000313" key="5">
    <source>
        <dbReference type="Proteomes" id="UP001055057"/>
    </source>
</evidence>
<feature type="domain" description="Sulfotransferase" evidence="3">
    <location>
        <begin position="54"/>
        <end position="243"/>
    </location>
</feature>
<gene>
    <name evidence="4" type="ORF">MPOCJGCO_0421</name>
</gene>
<name>A0ABQ4TWG0_9HYPH</name>
<reference evidence="4" key="1">
    <citation type="journal article" date="2021" name="Front. Microbiol.">
        <title>Comprehensive Comparative Genomics and Phenotyping of Methylobacterium Species.</title>
        <authorList>
            <person name="Alessa O."/>
            <person name="Ogura Y."/>
            <person name="Fujitani Y."/>
            <person name="Takami H."/>
            <person name="Hayashi T."/>
            <person name="Sahin N."/>
            <person name="Tani A."/>
        </authorList>
    </citation>
    <scope>NUCLEOTIDE SEQUENCE</scope>
    <source>
        <strain evidence="4">DSM 23632</strain>
    </source>
</reference>
<reference evidence="4" key="2">
    <citation type="submission" date="2021-08" db="EMBL/GenBank/DDBJ databases">
        <authorList>
            <person name="Tani A."/>
            <person name="Ola A."/>
            <person name="Ogura Y."/>
            <person name="Katsura K."/>
            <person name="Hayashi T."/>
        </authorList>
    </citation>
    <scope>NUCLEOTIDE SEQUENCE</scope>
    <source>
        <strain evidence="4">DSM 23632</strain>
    </source>
</reference>
<protein>
    <recommendedName>
        <fullName evidence="3">Sulfotransferase domain-containing protein</fullName>
    </recommendedName>
</protein>
<evidence type="ECO:0000256" key="2">
    <source>
        <dbReference type="ARBA" id="ARBA00023180"/>
    </source>
</evidence>
<dbReference type="InterPro" id="IPR037359">
    <property type="entry name" value="NST/OST"/>
</dbReference>
<keyword evidence="1" id="KW-0808">Transferase</keyword>
<dbReference type="Proteomes" id="UP001055057">
    <property type="component" value="Unassembled WGS sequence"/>
</dbReference>
<proteinExistence type="predicted"/>
<accession>A0ABQ4TWG0</accession>
<dbReference type="Pfam" id="PF00685">
    <property type="entry name" value="Sulfotransfer_1"/>
    <property type="match status" value="1"/>
</dbReference>
<evidence type="ECO:0000313" key="4">
    <source>
        <dbReference type="EMBL" id="GJE58342.1"/>
    </source>
</evidence>
<organism evidence="4 5">
    <name type="scientific">Methylobacterium trifolii</name>
    <dbReference type="NCBI Taxonomy" id="1003092"/>
    <lineage>
        <taxon>Bacteria</taxon>
        <taxon>Pseudomonadati</taxon>
        <taxon>Pseudomonadota</taxon>
        <taxon>Alphaproteobacteria</taxon>
        <taxon>Hyphomicrobiales</taxon>
        <taxon>Methylobacteriaceae</taxon>
        <taxon>Methylobacterium</taxon>
    </lineage>
</organism>
<evidence type="ECO:0000259" key="3">
    <source>
        <dbReference type="Pfam" id="PF00685"/>
    </source>
</evidence>
<dbReference type="PANTHER" id="PTHR10605:SF56">
    <property type="entry name" value="BIFUNCTIONAL HEPARAN SULFATE N-DEACETYLASE_N-SULFOTRANSFERASE"/>
    <property type="match status" value="1"/>
</dbReference>
<keyword evidence="2" id="KW-0325">Glycoprotein</keyword>
<evidence type="ECO:0000256" key="1">
    <source>
        <dbReference type="ARBA" id="ARBA00022679"/>
    </source>
</evidence>
<comment type="caution">
    <text evidence="4">The sequence shown here is derived from an EMBL/GenBank/DDBJ whole genome shotgun (WGS) entry which is preliminary data.</text>
</comment>
<keyword evidence="5" id="KW-1185">Reference proteome</keyword>
<dbReference type="Gene3D" id="3.40.50.300">
    <property type="entry name" value="P-loop containing nucleotide triphosphate hydrolases"/>
    <property type="match status" value="1"/>
</dbReference>
<dbReference type="EMBL" id="BPRB01000028">
    <property type="protein sequence ID" value="GJE58342.1"/>
    <property type="molecule type" value="Genomic_DNA"/>
</dbReference>
<dbReference type="PANTHER" id="PTHR10605">
    <property type="entry name" value="HEPARAN SULFATE SULFOTRANSFERASE"/>
    <property type="match status" value="1"/>
</dbReference>
<dbReference type="InterPro" id="IPR027417">
    <property type="entry name" value="P-loop_NTPase"/>
</dbReference>